<feature type="compositionally biased region" description="Polar residues" evidence="1">
    <location>
        <begin position="235"/>
        <end position="244"/>
    </location>
</feature>
<dbReference type="Proteomes" id="UP000294814">
    <property type="component" value="Unassembled WGS sequence"/>
</dbReference>
<evidence type="ECO:0000313" key="4">
    <source>
        <dbReference type="EMBL" id="TDE42002.1"/>
    </source>
</evidence>
<dbReference type="RefSeq" id="WP_131917236.1">
    <property type="nucleotide sequence ID" value="NZ_SMLG01000014.1"/>
</dbReference>
<dbReference type="PANTHER" id="PTHR39200">
    <property type="entry name" value="HYPOTHETICAL EXPORTED PROTEIN"/>
    <property type="match status" value="1"/>
</dbReference>
<evidence type="ECO:0000313" key="5">
    <source>
        <dbReference type="Proteomes" id="UP000294814"/>
    </source>
</evidence>
<feature type="region of interest" description="Disordered" evidence="1">
    <location>
        <begin position="218"/>
        <end position="244"/>
    </location>
</feature>
<evidence type="ECO:0000256" key="1">
    <source>
        <dbReference type="SAM" id="MobiDB-lite"/>
    </source>
</evidence>
<dbReference type="EMBL" id="SMLG01000014">
    <property type="protein sequence ID" value="TDE42002.1"/>
    <property type="molecule type" value="Genomic_DNA"/>
</dbReference>
<feature type="domain" description="Putative auto-transporter adhesin head GIN" evidence="3">
    <location>
        <begin position="45"/>
        <end position="228"/>
    </location>
</feature>
<proteinExistence type="predicted"/>
<reference evidence="4 5" key="1">
    <citation type="submission" date="2019-03" db="EMBL/GenBank/DDBJ databases">
        <title>Novel species of Flavobacterium.</title>
        <authorList>
            <person name="Liu Q."/>
            <person name="Xin Y.-H."/>
        </authorList>
    </citation>
    <scope>NUCLEOTIDE SEQUENCE [LARGE SCALE GENOMIC DNA]</scope>
    <source>
        <strain evidence="4 5">LB3P52</strain>
    </source>
</reference>
<dbReference type="Gene3D" id="2.160.20.120">
    <property type="match status" value="1"/>
</dbReference>
<gene>
    <name evidence="4" type="ORF">E0I26_14895</name>
</gene>
<dbReference type="OrthoDB" id="5585143at2"/>
<organism evidence="4 5">
    <name type="scientific">Flavobacterium rhamnosiphilum</name>
    <dbReference type="NCBI Taxonomy" id="2541724"/>
    <lineage>
        <taxon>Bacteria</taxon>
        <taxon>Pseudomonadati</taxon>
        <taxon>Bacteroidota</taxon>
        <taxon>Flavobacteriia</taxon>
        <taxon>Flavobacteriales</taxon>
        <taxon>Flavobacteriaceae</taxon>
        <taxon>Flavobacterium</taxon>
    </lineage>
</organism>
<evidence type="ECO:0000259" key="3">
    <source>
        <dbReference type="Pfam" id="PF10988"/>
    </source>
</evidence>
<keyword evidence="5" id="KW-1185">Reference proteome</keyword>
<feature type="signal peptide" evidence="2">
    <location>
        <begin position="1"/>
        <end position="21"/>
    </location>
</feature>
<comment type="caution">
    <text evidence="4">The sequence shown here is derived from an EMBL/GenBank/DDBJ whole genome shotgun (WGS) entry which is preliminary data.</text>
</comment>
<sequence length="244" mass="25782">MKNSIKLFVSCTLLLTTMTHAQWSSNQKIKGNGKVTSEKRSTASYDGIAITGFFDVELVSGKEGSITIKGEENLLPFIKVEVVDQVLKISTEKNKQISTSKGKQIVIVVPFESISQVSLTGSGDVITKNSIKSKSFSAKLAGSGDMNLDVEANDFDVNLSGSGDVVLKGKTENFNSNLNGSGDIDAGDLKSKNAKITVSGSGDSKVFCSESLHARVSGSGDIEYTGDPKKKDTKVNSSGAISRA</sequence>
<dbReference type="AlphaFoldDB" id="A0A4R5F322"/>
<keyword evidence="2" id="KW-0732">Signal</keyword>
<accession>A0A4R5F322</accession>
<dbReference type="PANTHER" id="PTHR39200:SF1">
    <property type="entry name" value="AUTO-TRANSPORTER ADHESIN HEAD GIN DOMAIN-CONTAINING PROTEIN-RELATED"/>
    <property type="match status" value="1"/>
</dbReference>
<protein>
    <submittedName>
        <fullName evidence="4">DUF2807 domain-containing protein</fullName>
    </submittedName>
</protein>
<name>A0A4R5F322_9FLAO</name>
<dbReference type="InterPro" id="IPR021255">
    <property type="entry name" value="DUF2807"/>
</dbReference>
<evidence type="ECO:0000256" key="2">
    <source>
        <dbReference type="SAM" id="SignalP"/>
    </source>
</evidence>
<feature type="chain" id="PRO_5020803360" evidence="2">
    <location>
        <begin position="22"/>
        <end position="244"/>
    </location>
</feature>
<dbReference type="Pfam" id="PF10988">
    <property type="entry name" value="DUF2807"/>
    <property type="match status" value="1"/>
</dbReference>